<sequence>MVPKPTSTAATRSSSRVTAMATMSKTNKRAAASSSDDNNNNDGNVDSDYNDSDKDGGDYAGGASSEKVVSSVVKKQKTTTTATTATTTTTVNATVTATATASEKKPALAKKGSVAKVPMRVGAPVNTAMPTPMTLPPAPEGCIKITSWNVSGLNASLKKGFKTYVSAEDADVICLQEHKVNQPLLNLVDPKVYPFSWWGFESDKKGYAGVVMFSKTHPINVTAGLPTHPNPDCTKGRIVTLEYETCFLLGCYVPNAGQGLVRLKERMVWDVAMKDWLLQLKAKGKHIIWTGDLNVCHKPIDLRNPTTNTMSAGFTKEERAGFSEILEKVDLVDTFRELKGEAEDAVGFYSYFSYRFQCRVKGIGWRLDYFVTDKDLFKDRVVDSFIREEAYGASDHVPVVMVLRGAL</sequence>
<evidence type="ECO:0000313" key="12">
    <source>
        <dbReference type="Proteomes" id="UP000717515"/>
    </source>
</evidence>
<feature type="site" description="Transition state stabilizer" evidence="7">
    <location>
        <position position="294"/>
    </location>
</feature>
<evidence type="ECO:0000256" key="4">
    <source>
        <dbReference type="ARBA" id="ARBA00022842"/>
    </source>
</evidence>
<evidence type="ECO:0000313" key="11">
    <source>
        <dbReference type="EMBL" id="KAG9321052.1"/>
    </source>
</evidence>
<proteinExistence type="inferred from homology"/>
<evidence type="ECO:0000256" key="5">
    <source>
        <dbReference type="PIRSR" id="PIRSR604808-1"/>
    </source>
</evidence>
<keyword evidence="8" id="KW-0227">DNA damage</keyword>
<comment type="cofactor">
    <cofactor evidence="6 8">
        <name>Mg(2+)</name>
        <dbReference type="ChEBI" id="CHEBI:18420"/>
    </cofactor>
    <cofactor evidence="6 8">
        <name>Mn(2+)</name>
        <dbReference type="ChEBI" id="CHEBI:29035"/>
    </cofactor>
    <text evidence="6 8">Probably binds two magnesium or manganese ions per subunit.</text>
</comment>
<feature type="compositionally biased region" description="Low complexity" evidence="9">
    <location>
        <begin position="33"/>
        <end position="47"/>
    </location>
</feature>
<evidence type="ECO:0000256" key="6">
    <source>
        <dbReference type="PIRSR" id="PIRSR604808-2"/>
    </source>
</evidence>
<dbReference type="GO" id="GO:0005634">
    <property type="term" value="C:nucleus"/>
    <property type="evidence" value="ECO:0007669"/>
    <property type="project" value="TreeGrafter"/>
</dbReference>
<dbReference type="CDD" id="cd09087">
    <property type="entry name" value="Ape1-like_AP-endo"/>
    <property type="match status" value="1"/>
</dbReference>
<dbReference type="PROSITE" id="PS51435">
    <property type="entry name" value="AP_NUCLEASE_F1_4"/>
    <property type="match status" value="1"/>
</dbReference>
<protein>
    <recommendedName>
        <fullName evidence="8">DNA-(apurinic or apyrimidinic site) endonuclease</fullName>
        <ecNumber evidence="8">3.1.-.-</ecNumber>
    </recommendedName>
</protein>
<dbReference type="Gene3D" id="3.60.10.10">
    <property type="entry name" value="Endonuclease/exonuclease/phosphatase"/>
    <property type="match status" value="1"/>
</dbReference>
<feature type="binding site" evidence="6">
    <location>
        <position position="149"/>
    </location>
    <ligand>
        <name>Mg(2+)</name>
        <dbReference type="ChEBI" id="CHEBI:18420"/>
        <label>1</label>
    </ligand>
</feature>
<dbReference type="Proteomes" id="UP000717515">
    <property type="component" value="Unassembled WGS sequence"/>
</dbReference>
<dbReference type="InterPro" id="IPR004808">
    <property type="entry name" value="AP_endonuc_1"/>
</dbReference>
<feature type="region of interest" description="Disordered" evidence="9">
    <location>
        <begin position="1"/>
        <end position="82"/>
    </location>
</feature>
<dbReference type="GO" id="GO:0008081">
    <property type="term" value="F:phosphoric diester hydrolase activity"/>
    <property type="evidence" value="ECO:0007669"/>
    <property type="project" value="TreeGrafter"/>
</dbReference>
<feature type="binding site" evidence="6">
    <location>
        <position position="294"/>
    </location>
    <ligand>
        <name>Mg(2+)</name>
        <dbReference type="ChEBI" id="CHEBI:18420"/>
        <label>1</label>
    </ligand>
</feature>
<dbReference type="InterPro" id="IPR005135">
    <property type="entry name" value="Endo/exonuclease/phosphatase"/>
</dbReference>
<dbReference type="InterPro" id="IPR020847">
    <property type="entry name" value="AP_endonuclease_F1_BS"/>
</dbReference>
<organism evidence="11 12">
    <name type="scientific">Mortierella alpina</name>
    <name type="common">Oleaginous fungus</name>
    <name type="synonym">Mortierella renispora</name>
    <dbReference type="NCBI Taxonomy" id="64518"/>
    <lineage>
        <taxon>Eukaryota</taxon>
        <taxon>Fungi</taxon>
        <taxon>Fungi incertae sedis</taxon>
        <taxon>Mucoromycota</taxon>
        <taxon>Mortierellomycotina</taxon>
        <taxon>Mortierellomycetes</taxon>
        <taxon>Mortierellales</taxon>
        <taxon>Mortierellaceae</taxon>
        <taxon>Mortierella</taxon>
    </lineage>
</organism>
<feature type="binding site" evidence="6">
    <location>
        <position position="396"/>
    </location>
    <ligand>
        <name>Mg(2+)</name>
        <dbReference type="ChEBI" id="CHEBI:18420"/>
        <label>1</label>
    </ligand>
</feature>
<keyword evidence="3" id="KW-0378">Hydrolase</keyword>
<dbReference type="Pfam" id="PF03372">
    <property type="entry name" value="Exo_endo_phos"/>
    <property type="match status" value="1"/>
</dbReference>
<feature type="binding site" evidence="6">
    <location>
        <position position="395"/>
    </location>
    <ligand>
        <name>Mg(2+)</name>
        <dbReference type="ChEBI" id="CHEBI:18420"/>
        <label>1</label>
    </ligand>
</feature>
<dbReference type="GO" id="GO:0006284">
    <property type="term" value="P:base-excision repair"/>
    <property type="evidence" value="ECO:0007669"/>
    <property type="project" value="TreeGrafter"/>
</dbReference>
<feature type="binding site" evidence="6">
    <location>
        <position position="177"/>
    </location>
    <ligand>
        <name>Mg(2+)</name>
        <dbReference type="ChEBI" id="CHEBI:18420"/>
        <label>1</label>
    </ligand>
</feature>
<feature type="compositionally biased region" description="Low complexity" evidence="9">
    <location>
        <begin position="1"/>
        <end position="22"/>
    </location>
</feature>
<comment type="similarity">
    <text evidence="1 8">Belongs to the DNA repair enzymes AP/ExoA family.</text>
</comment>
<evidence type="ECO:0000256" key="9">
    <source>
        <dbReference type="SAM" id="MobiDB-lite"/>
    </source>
</evidence>
<evidence type="ECO:0000256" key="1">
    <source>
        <dbReference type="ARBA" id="ARBA00007092"/>
    </source>
</evidence>
<accession>A0A9P8CVI8</accession>
<reference evidence="11" key="1">
    <citation type="submission" date="2021-07" db="EMBL/GenBank/DDBJ databases">
        <title>Draft genome of Mortierella alpina, strain LL118, isolated from an aspen leaf litter sample.</title>
        <authorList>
            <person name="Yang S."/>
            <person name="Vinatzer B.A."/>
        </authorList>
    </citation>
    <scope>NUCLEOTIDE SEQUENCE</scope>
    <source>
        <strain evidence="11">LL118</strain>
    </source>
</reference>
<feature type="domain" description="Endonuclease/exonuclease/phosphatase" evidence="10">
    <location>
        <begin position="147"/>
        <end position="396"/>
    </location>
</feature>
<evidence type="ECO:0000256" key="7">
    <source>
        <dbReference type="PIRSR" id="PIRSR604808-3"/>
    </source>
</evidence>
<dbReference type="PROSITE" id="PS00726">
    <property type="entry name" value="AP_NUCLEASE_F1_1"/>
    <property type="match status" value="1"/>
</dbReference>
<keyword evidence="8" id="KW-0234">DNA repair</keyword>
<dbReference type="GO" id="GO:0008311">
    <property type="term" value="F:double-stranded DNA 3'-5' DNA exonuclease activity"/>
    <property type="evidence" value="ECO:0007669"/>
    <property type="project" value="TreeGrafter"/>
</dbReference>
<dbReference type="EC" id="3.1.-.-" evidence="8"/>
<keyword evidence="2 6" id="KW-0479">Metal-binding</keyword>
<dbReference type="NCBIfam" id="TIGR00195">
    <property type="entry name" value="exoDNase_III"/>
    <property type="match status" value="1"/>
</dbReference>
<feature type="compositionally biased region" description="Low complexity" evidence="9">
    <location>
        <begin position="63"/>
        <end position="82"/>
    </location>
</feature>
<keyword evidence="4 6" id="KW-0460">Magnesium</keyword>
<feature type="active site" evidence="5">
    <location>
        <position position="252"/>
    </location>
</feature>
<dbReference type="GO" id="GO:0003906">
    <property type="term" value="F:DNA-(apurinic or apyrimidinic site) endonuclease activity"/>
    <property type="evidence" value="ECO:0007669"/>
    <property type="project" value="TreeGrafter"/>
</dbReference>
<feature type="binding site" evidence="6">
    <location>
        <position position="292"/>
    </location>
    <ligand>
        <name>Mg(2+)</name>
        <dbReference type="ChEBI" id="CHEBI:18420"/>
        <label>1</label>
    </ligand>
</feature>
<comment type="caution">
    <text evidence="11">The sequence shown here is derived from an EMBL/GenBank/DDBJ whole genome shotgun (WGS) entry which is preliminary data.</text>
</comment>
<gene>
    <name evidence="11" type="ORF">KVV02_000382</name>
</gene>
<dbReference type="GO" id="GO:0046872">
    <property type="term" value="F:metal ion binding"/>
    <property type="evidence" value="ECO:0007669"/>
    <property type="project" value="UniProtKB-KW"/>
</dbReference>
<feature type="active site" description="Proton acceptor" evidence="5">
    <location>
        <position position="396"/>
    </location>
</feature>
<dbReference type="AlphaFoldDB" id="A0A9P8CVI8"/>
<evidence type="ECO:0000256" key="8">
    <source>
        <dbReference type="RuleBase" id="RU362131"/>
    </source>
</evidence>
<dbReference type="EMBL" id="JAIFTL010000235">
    <property type="protein sequence ID" value="KAG9321052.1"/>
    <property type="molecule type" value="Genomic_DNA"/>
</dbReference>
<dbReference type="PANTHER" id="PTHR22748">
    <property type="entry name" value="AP ENDONUCLEASE"/>
    <property type="match status" value="1"/>
</dbReference>
<dbReference type="NCBIfam" id="TIGR00633">
    <property type="entry name" value="xth"/>
    <property type="match status" value="1"/>
</dbReference>
<evidence type="ECO:0000256" key="3">
    <source>
        <dbReference type="ARBA" id="ARBA00022801"/>
    </source>
</evidence>
<feature type="site" description="Important for catalytic activity" evidence="7">
    <location>
        <position position="368"/>
    </location>
</feature>
<dbReference type="SUPFAM" id="SSF56219">
    <property type="entry name" value="DNase I-like"/>
    <property type="match status" value="1"/>
</dbReference>
<feature type="site" description="Interaction with DNA substrate" evidence="7">
    <location>
        <position position="396"/>
    </location>
</feature>
<evidence type="ECO:0000259" key="10">
    <source>
        <dbReference type="Pfam" id="PF03372"/>
    </source>
</evidence>
<keyword evidence="6" id="KW-0464">Manganese</keyword>
<name>A0A9P8CVI8_MORAP</name>
<evidence type="ECO:0000256" key="2">
    <source>
        <dbReference type="ARBA" id="ARBA00022723"/>
    </source>
</evidence>
<feature type="active site" description="Proton donor/acceptor" evidence="5">
    <location>
        <position position="292"/>
    </location>
</feature>
<dbReference type="GO" id="GO:0003677">
    <property type="term" value="F:DNA binding"/>
    <property type="evidence" value="ECO:0007669"/>
    <property type="project" value="InterPro"/>
</dbReference>
<dbReference type="InterPro" id="IPR036691">
    <property type="entry name" value="Endo/exonu/phosph_ase_sf"/>
</dbReference>
<dbReference type="PANTHER" id="PTHR22748:SF6">
    <property type="entry name" value="DNA-(APURINIC OR APYRIMIDINIC SITE) ENDONUCLEASE"/>
    <property type="match status" value="1"/>
</dbReference>